<dbReference type="RefSeq" id="WP_079734037.1">
    <property type="nucleotide sequence ID" value="NZ_LT670848.1"/>
</dbReference>
<dbReference type="STRING" id="143223.SAMN05878281_0753"/>
<sequence>MKISLKLSLLAGTFVIASLPAFAQEKNTDLPPEATEFYEPVPPKIKAGESTTTAPSDAKILFNGSDLSAFVNDKDGSNPTWNIKGDVLTVNPGTGGIKTKENFGDMQLHLEWRSPSEVKGDGQGRGNSGVIIMEKYEVQILDSYENETYTNGQAASIYKQSPPLVNVTKAPGEWNTYDIIFTAPRFNESGMLLSPAKLTVLHNGVLVQNNYELRGPTEYIGIPNYTAHEEKLPIHIQDHGNPVSFRNIWVRELN</sequence>
<evidence type="ECO:0000256" key="1">
    <source>
        <dbReference type="SAM" id="SignalP"/>
    </source>
</evidence>
<dbReference type="Proteomes" id="UP000190235">
    <property type="component" value="Chromosome I"/>
</dbReference>
<dbReference type="Gene3D" id="2.60.120.560">
    <property type="entry name" value="Exo-inulinase, domain 1"/>
    <property type="match status" value="1"/>
</dbReference>
<dbReference type="GO" id="GO:0016787">
    <property type="term" value="F:hydrolase activity"/>
    <property type="evidence" value="ECO:0007669"/>
    <property type="project" value="InterPro"/>
</dbReference>
<dbReference type="Pfam" id="PF06439">
    <property type="entry name" value="3keto-disac_hyd"/>
    <property type="match status" value="1"/>
</dbReference>
<dbReference type="AlphaFoldDB" id="A0A1M7IZS9"/>
<evidence type="ECO:0000259" key="2">
    <source>
        <dbReference type="Pfam" id="PF06439"/>
    </source>
</evidence>
<gene>
    <name evidence="3" type="ORF">SAMN05878281_0753</name>
</gene>
<evidence type="ECO:0000313" key="4">
    <source>
        <dbReference type="Proteomes" id="UP000190235"/>
    </source>
</evidence>
<keyword evidence="1" id="KW-0732">Signal</keyword>
<name>A0A1M7IZS9_9FLAO</name>
<dbReference type="OrthoDB" id="176168at2"/>
<feature type="signal peptide" evidence="1">
    <location>
        <begin position="1"/>
        <end position="23"/>
    </location>
</feature>
<organism evidence="3 4">
    <name type="scientific">Salegentibacter salegens</name>
    <dbReference type="NCBI Taxonomy" id="143223"/>
    <lineage>
        <taxon>Bacteria</taxon>
        <taxon>Pseudomonadati</taxon>
        <taxon>Bacteroidota</taxon>
        <taxon>Flavobacteriia</taxon>
        <taxon>Flavobacteriales</taxon>
        <taxon>Flavobacteriaceae</taxon>
        <taxon>Salegentibacter</taxon>
    </lineage>
</organism>
<reference evidence="4" key="1">
    <citation type="submission" date="2016-11" db="EMBL/GenBank/DDBJ databases">
        <authorList>
            <person name="Varghese N."/>
            <person name="Submissions S."/>
        </authorList>
    </citation>
    <scope>NUCLEOTIDE SEQUENCE [LARGE SCALE GENOMIC DNA]</scope>
    <source>
        <strain evidence="4">ACAM 48</strain>
    </source>
</reference>
<accession>A0A1M7IZS9</accession>
<dbReference type="InterPro" id="IPR010496">
    <property type="entry name" value="AL/BT2_dom"/>
</dbReference>
<protein>
    <recommendedName>
        <fullName evidence="2">3-keto-alpha-glucoside-1,2-lyase/3-keto-2-hydroxy-glucal hydratase domain-containing protein</fullName>
    </recommendedName>
</protein>
<evidence type="ECO:0000313" key="3">
    <source>
        <dbReference type="EMBL" id="SHM46178.1"/>
    </source>
</evidence>
<keyword evidence="4" id="KW-1185">Reference proteome</keyword>
<feature type="domain" description="3-keto-alpha-glucoside-1,2-lyase/3-keto-2-hydroxy-glucal hydratase" evidence="2">
    <location>
        <begin position="58"/>
        <end position="251"/>
    </location>
</feature>
<proteinExistence type="predicted"/>
<feature type="chain" id="PRO_5012816685" description="3-keto-alpha-glucoside-1,2-lyase/3-keto-2-hydroxy-glucal hydratase domain-containing protein" evidence="1">
    <location>
        <begin position="24"/>
        <end position="254"/>
    </location>
</feature>
<dbReference type="EMBL" id="LT670848">
    <property type="protein sequence ID" value="SHM46178.1"/>
    <property type="molecule type" value="Genomic_DNA"/>
</dbReference>